<dbReference type="GO" id="GO:0015203">
    <property type="term" value="F:polyamine transmembrane transporter activity"/>
    <property type="evidence" value="ECO:0007669"/>
    <property type="project" value="UniProtKB-ARBA"/>
</dbReference>
<keyword evidence="4 8" id="KW-0812">Transmembrane</keyword>
<comment type="caution">
    <text evidence="9">The sequence shown here is derived from an EMBL/GenBank/DDBJ whole genome shotgun (WGS) entry which is preliminary data.</text>
</comment>
<comment type="subcellular location">
    <subcellularLocation>
        <location evidence="1">Cell membrane</location>
        <topology evidence="1">Multi-pass membrane protein</topology>
    </subcellularLocation>
</comment>
<evidence type="ECO:0000256" key="7">
    <source>
        <dbReference type="ARBA" id="ARBA00024041"/>
    </source>
</evidence>
<dbReference type="Proteomes" id="UP000318447">
    <property type="component" value="Unassembled WGS sequence"/>
</dbReference>
<name>A0A504X6K6_LEIDO</name>
<feature type="transmembrane region" description="Helical" evidence="8">
    <location>
        <begin position="376"/>
        <end position="396"/>
    </location>
</feature>
<sequence>MSVEKLYDIQFQLKFTAKHIRKKNEALNHLRLSARMDAVVARLDTAIKMKMVTKNMGQMVKGMDKVLQSMDPAKISRLMDTFEQQFETMDVTSAYMEGAIGQSTAVTTPEDEVNNLMSQVADEHGLDIQGRGLMQRTPLVSSHGRSASPIVRFSSPYVKNVVRPKAVLTTLTLLGVIYTASISGGYGLEESVRAGGPLLSILLLCFIPFVWGIPVSLCVAELSCAIPSNAGPIMWVNCAFPSWMTLMTVLWTAFLNSVDNSLYPAVFADYCATLFHLGWLESALVKVIFLCICAVINVVGVALVGVLSVGIMFITILPFFVIFLLQLPHGLNWKRITYIPDRIDWAAFLPVVAWNFSGFDSAGNVIEEVQNPNPTFIRALIIMIAVALATYIPPILAGASAEKLSHVSFDQWGDGFWVKVGEAVGGTPMAATIMVGGTISTLGLMTTLLATTSRSLAGMGTLNAFPSFFSKWLEKYSDTYRTPVNAILVNTTVTCALSLCLTFQTLVQLDQVLYALRLIVYLLLNCVTGSGGKAAAVVLAGVPITFSAFLIAMTMTGGPFVFYSSVVLIAGTVVVSYITVRFFRSDGFEGSLVEEYEDADMSTYGTILEMESSEWRLLHQRHTFIDCPPRIDVARLHA</sequence>
<feature type="transmembrane region" description="Helical" evidence="8">
    <location>
        <begin position="560"/>
        <end position="580"/>
    </location>
</feature>
<evidence type="ECO:0000256" key="8">
    <source>
        <dbReference type="SAM" id="Phobius"/>
    </source>
</evidence>
<evidence type="ECO:0000313" key="9">
    <source>
        <dbReference type="EMBL" id="TPP44701.1"/>
    </source>
</evidence>
<reference evidence="10" key="1">
    <citation type="submission" date="2019-02" db="EMBL/GenBank/DDBJ databases">
        <title>FDA dAtabase for Regulatory Grade micrObial Sequences (FDA-ARGOS): Supporting development and validation of Infectious Disease Dx tests.</title>
        <authorList>
            <person name="Duncan R."/>
            <person name="Fisher C."/>
            <person name="Tallon L."/>
            <person name="Sadzewicz L."/>
            <person name="Sengamalay N."/>
            <person name="Ott S."/>
            <person name="Godinez A."/>
            <person name="Nagaraj S."/>
            <person name="Vavikolanu K."/>
            <person name="Nadendla S."/>
            <person name="Aluvathingal J."/>
            <person name="Sichtig H."/>
        </authorList>
    </citation>
    <scope>NUCLEOTIDE SEQUENCE [LARGE SCALE GENOMIC DNA]</scope>
    <source>
        <strain evidence="10">FDAARGOS_361</strain>
    </source>
</reference>
<dbReference type="VEuPathDB" id="TriTrypDB:LdCL_350049800"/>
<keyword evidence="2" id="KW-0813">Transport</keyword>
<feature type="transmembrane region" description="Helical" evidence="8">
    <location>
        <begin position="310"/>
        <end position="327"/>
    </location>
</feature>
<feature type="transmembrane region" description="Helical" evidence="8">
    <location>
        <begin position="429"/>
        <end position="450"/>
    </location>
</feature>
<gene>
    <name evidence="9" type="ORF">CGC21_7670</name>
</gene>
<dbReference type="VEuPathDB" id="TriTrypDB:LdCL_350049900"/>
<feature type="transmembrane region" description="Helical" evidence="8">
    <location>
        <begin position="512"/>
        <end position="528"/>
    </location>
</feature>
<feature type="transmembrane region" description="Helical" evidence="8">
    <location>
        <begin position="198"/>
        <end position="222"/>
    </location>
</feature>
<dbReference type="Pfam" id="PF13520">
    <property type="entry name" value="AA_permease_2"/>
    <property type="match status" value="1"/>
</dbReference>
<evidence type="ECO:0000256" key="1">
    <source>
        <dbReference type="ARBA" id="ARBA00004651"/>
    </source>
</evidence>
<keyword evidence="6 8" id="KW-0472">Membrane</keyword>
<feature type="transmembrane region" description="Helical" evidence="8">
    <location>
        <begin position="535"/>
        <end position="554"/>
    </location>
</feature>
<evidence type="ECO:0000256" key="3">
    <source>
        <dbReference type="ARBA" id="ARBA00022475"/>
    </source>
</evidence>
<dbReference type="PANTHER" id="PTHR45826:SF7">
    <property type="entry name" value="ACID TRANSPORTER, PUTATIVE-RELATED"/>
    <property type="match status" value="1"/>
</dbReference>
<evidence type="ECO:0000256" key="4">
    <source>
        <dbReference type="ARBA" id="ARBA00022692"/>
    </source>
</evidence>
<evidence type="ECO:0000256" key="5">
    <source>
        <dbReference type="ARBA" id="ARBA00022989"/>
    </source>
</evidence>
<dbReference type="Gene3D" id="1.20.1740.10">
    <property type="entry name" value="Amino acid/polyamine transporter I"/>
    <property type="match status" value="1"/>
</dbReference>
<feature type="transmembrane region" description="Helical" evidence="8">
    <location>
        <begin position="484"/>
        <end position="506"/>
    </location>
</feature>
<keyword evidence="3" id="KW-1003">Cell membrane</keyword>
<dbReference type="VEuPathDB" id="TriTrypDB:LDHU3_35.5900"/>
<evidence type="ECO:0000256" key="6">
    <source>
        <dbReference type="ARBA" id="ARBA00023136"/>
    </source>
</evidence>
<feature type="transmembrane region" description="Helical" evidence="8">
    <location>
        <begin position="287"/>
        <end position="304"/>
    </location>
</feature>
<dbReference type="VEuPathDB" id="TriTrypDB:LdBPK_354480.1"/>
<accession>A0A504X6K6</accession>
<organism evidence="9 10">
    <name type="scientific">Leishmania donovani</name>
    <dbReference type="NCBI Taxonomy" id="5661"/>
    <lineage>
        <taxon>Eukaryota</taxon>
        <taxon>Discoba</taxon>
        <taxon>Euglenozoa</taxon>
        <taxon>Kinetoplastea</taxon>
        <taxon>Metakinetoplastina</taxon>
        <taxon>Trypanosomatida</taxon>
        <taxon>Trypanosomatidae</taxon>
        <taxon>Leishmaniinae</taxon>
        <taxon>Leishmania</taxon>
    </lineage>
</organism>
<dbReference type="Gene3D" id="6.10.140.1230">
    <property type="match status" value="1"/>
</dbReference>
<dbReference type="InterPro" id="IPR002293">
    <property type="entry name" value="AA/rel_permease1"/>
</dbReference>
<dbReference type="FunFam" id="1.20.1740.10:FF:000041">
    <property type="entry name" value="Amino acid permease, putative"/>
    <property type="match status" value="1"/>
</dbReference>
<evidence type="ECO:0000256" key="2">
    <source>
        <dbReference type="ARBA" id="ARBA00022448"/>
    </source>
</evidence>
<dbReference type="Pfam" id="PF03357">
    <property type="entry name" value="Snf7"/>
    <property type="match status" value="1"/>
</dbReference>
<dbReference type="InterPro" id="IPR005024">
    <property type="entry name" value="Snf7_fam"/>
</dbReference>
<feature type="transmembrane region" description="Helical" evidence="8">
    <location>
        <begin position="234"/>
        <end position="255"/>
    </location>
</feature>
<dbReference type="PANTHER" id="PTHR45826">
    <property type="entry name" value="POLYAMINE TRANSPORTER PUT1"/>
    <property type="match status" value="1"/>
</dbReference>
<proteinExistence type="inferred from homology"/>
<keyword evidence="5 8" id="KW-1133">Transmembrane helix</keyword>
<dbReference type="VEuPathDB" id="TriTrypDB:LDHU3_35.5910"/>
<dbReference type="EMBL" id="RHLC01000003">
    <property type="protein sequence ID" value="TPP44701.1"/>
    <property type="molecule type" value="Genomic_DNA"/>
</dbReference>
<feature type="transmembrane region" description="Helical" evidence="8">
    <location>
        <begin position="166"/>
        <end position="186"/>
    </location>
</feature>
<protein>
    <submittedName>
        <fullName evidence="9">Amino acid permease family protein</fullName>
    </submittedName>
</protein>
<dbReference type="GO" id="GO:0007034">
    <property type="term" value="P:vacuolar transport"/>
    <property type="evidence" value="ECO:0007669"/>
    <property type="project" value="InterPro"/>
</dbReference>
<comment type="similarity">
    <text evidence="7">Belongs to the amino acid-polyamine-organocation (APC) superfamily. Polyamine:cation symporter (PHS) (TC 2.A.3.12) family.</text>
</comment>
<dbReference type="InterPro" id="IPR044566">
    <property type="entry name" value="RMV1-like"/>
</dbReference>
<dbReference type="VEuPathDB" id="TriTrypDB:LdBPK_354470.1"/>
<evidence type="ECO:0000313" key="10">
    <source>
        <dbReference type="Proteomes" id="UP000318447"/>
    </source>
</evidence>
<dbReference type="GO" id="GO:0005886">
    <property type="term" value="C:plasma membrane"/>
    <property type="evidence" value="ECO:0007669"/>
    <property type="project" value="UniProtKB-SubCell"/>
</dbReference>
<dbReference type="AlphaFoldDB" id="A0A504X6K6"/>